<dbReference type="GO" id="GO:0031267">
    <property type="term" value="F:small GTPase binding"/>
    <property type="evidence" value="ECO:0007669"/>
    <property type="project" value="TreeGrafter"/>
</dbReference>
<protein>
    <submittedName>
        <fullName evidence="5">Uncharacterized protein</fullName>
    </submittedName>
</protein>
<evidence type="ECO:0000313" key="5">
    <source>
        <dbReference type="EMBL" id="KAK6184718.1"/>
    </source>
</evidence>
<dbReference type="Proteomes" id="UP001347796">
    <property type="component" value="Unassembled WGS sequence"/>
</dbReference>
<dbReference type="AlphaFoldDB" id="A0AAN8K411"/>
<feature type="region of interest" description="Disordered" evidence="4">
    <location>
        <begin position="264"/>
        <end position="316"/>
    </location>
</feature>
<dbReference type="GO" id="GO:0006913">
    <property type="term" value="P:nucleocytoplasmic transport"/>
    <property type="evidence" value="ECO:0007669"/>
    <property type="project" value="TreeGrafter"/>
</dbReference>
<keyword evidence="2" id="KW-0433">Leucine-rich repeat</keyword>
<dbReference type="GO" id="GO:0005634">
    <property type="term" value="C:nucleus"/>
    <property type="evidence" value="ECO:0007669"/>
    <property type="project" value="TreeGrafter"/>
</dbReference>
<keyword evidence="3" id="KW-0677">Repeat</keyword>
<feature type="compositionally biased region" description="Basic residues" evidence="4">
    <location>
        <begin position="1"/>
        <end position="21"/>
    </location>
</feature>
<reference evidence="5 6" key="1">
    <citation type="submission" date="2024-01" db="EMBL/GenBank/DDBJ databases">
        <title>The genome of the rayed Mediterranean limpet Patella caerulea (Linnaeus, 1758).</title>
        <authorList>
            <person name="Anh-Thu Weber A."/>
            <person name="Halstead-Nussloch G."/>
        </authorList>
    </citation>
    <scope>NUCLEOTIDE SEQUENCE [LARGE SCALE GENOMIC DNA]</scope>
    <source>
        <strain evidence="5">AATW-2023a</strain>
        <tissue evidence="5">Whole specimen</tissue>
    </source>
</reference>
<name>A0AAN8K411_PATCE</name>
<dbReference type="EMBL" id="JAZGQO010000006">
    <property type="protein sequence ID" value="KAK6184718.1"/>
    <property type="molecule type" value="Genomic_DNA"/>
</dbReference>
<dbReference type="GO" id="GO:0005829">
    <property type="term" value="C:cytosol"/>
    <property type="evidence" value="ECO:0007669"/>
    <property type="project" value="TreeGrafter"/>
</dbReference>
<comment type="caution">
    <text evidence="5">The sequence shown here is derived from an EMBL/GenBank/DDBJ whole genome shotgun (WGS) entry which is preliminary data.</text>
</comment>
<dbReference type="SUPFAM" id="SSF52047">
    <property type="entry name" value="RNI-like"/>
    <property type="match status" value="1"/>
</dbReference>
<feature type="compositionally biased region" description="Basic residues" evidence="4">
    <location>
        <begin position="293"/>
        <end position="307"/>
    </location>
</feature>
<dbReference type="PANTHER" id="PTHR24113:SF12">
    <property type="entry name" value="RAN GTPASE-ACTIVATING PROTEIN 1"/>
    <property type="match status" value="1"/>
</dbReference>
<dbReference type="Pfam" id="PF13516">
    <property type="entry name" value="LRR_6"/>
    <property type="match status" value="1"/>
</dbReference>
<evidence type="ECO:0000256" key="1">
    <source>
        <dbReference type="ARBA" id="ARBA00022468"/>
    </source>
</evidence>
<dbReference type="InterPro" id="IPR027038">
    <property type="entry name" value="RanGap"/>
</dbReference>
<evidence type="ECO:0000313" key="6">
    <source>
        <dbReference type="Proteomes" id="UP001347796"/>
    </source>
</evidence>
<dbReference type="GO" id="GO:0048471">
    <property type="term" value="C:perinuclear region of cytoplasm"/>
    <property type="evidence" value="ECO:0007669"/>
    <property type="project" value="TreeGrafter"/>
</dbReference>
<proteinExistence type="predicted"/>
<dbReference type="InterPro" id="IPR032675">
    <property type="entry name" value="LRR_dom_sf"/>
</dbReference>
<organism evidence="5 6">
    <name type="scientific">Patella caerulea</name>
    <name type="common">Rayed Mediterranean limpet</name>
    <dbReference type="NCBI Taxonomy" id="87958"/>
    <lineage>
        <taxon>Eukaryota</taxon>
        <taxon>Metazoa</taxon>
        <taxon>Spiralia</taxon>
        <taxon>Lophotrochozoa</taxon>
        <taxon>Mollusca</taxon>
        <taxon>Gastropoda</taxon>
        <taxon>Patellogastropoda</taxon>
        <taxon>Patelloidea</taxon>
        <taxon>Patellidae</taxon>
        <taxon>Patella</taxon>
    </lineage>
</organism>
<evidence type="ECO:0000256" key="3">
    <source>
        <dbReference type="ARBA" id="ARBA00022737"/>
    </source>
</evidence>
<feature type="region of interest" description="Disordered" evidence="4">
    <location>
        <begin position="1"/>
        <end position="24"/>
    </location>
</feature>
<dbReference type="InterPro" id="IPR001611">
    <property type="entry name" value="Leu-rich_rpt"/>
</dbReference>
<evidence type="ECO:0000256" key="4">
    <source>
        <dbReference type="SAM" id="MobiDB-lite"/>
    </source>
</evidence>
<gene>
    <name evidence="5" type="ORF">SNE40_007130</name>
</gene>
<dbReference type="GO" id="GO:0005096">
    <property type="term" value="F:GTPase activator activity"/>
    <property type="evidence" value="ECO:0007669"/>
    <property type="project" value="UniProtKB-KW"/>
</dbReference>
<sequence length="425" mass="47730">MPGKAGKKGKKKGGKGKKKGKKKDETAEYLVKSLMRSYEKFCAQTDSQMCPSIKQTMKTCLDDSKLIVKFVFDAPSTGDGGELPVLLDPLLAALRKERYIHFKDLYVWNYPMSYENVASLALLVIKPFYPVRQIEMMDCLLEAYSVKRFSSIFNSCDTLSVINLDYNEFGDKGCEYLCAGLSGNKTMLSVSLCYCDLSKESGKLLGNIISTTTVQELYLDGNNLECEGTIELIKICVDQAEFEAFQKAEAAKKKLEEEARLAEEEKENRYNKLGTSADDNTENELKSLNKSSEKKKKKKGKKKKKKQPPLPPPVGPWIKKLHLADNGIDSMGKDRKLAPVICMALFKKLLMFCEGIEEIDLDDNLIGDIAAKELMDGLTFRKAEKLKAVKIRTTHRMDDAIFSAILKMGAGLKKKKKKGKKKKKK</sequence>
<dbReference type="PANTHER" id="PTHR24113">
    <property type="entry name" value="RAN GTPASE-ACTIVATING PROTEIN 1"/>
    <property type="match status" value="1"/>
</dbReference>
<evidence type="ECO:0000256" key="2">
    <source>
        <dbReference type="ARBA" id="ARBA00022614"/>
    </source>
</evidence>
<dbReference type="Gene3D" id="3.80.10.10">
    <property type="entry name" value="Ribonuclease Inhibitor"/>
    <property type="match status" value="2"/>
</dbReference>
<keyword evidence="6" id="KW-1185">Reference proteome</keyword>
<accession>A0AAN8K411</accession>
<keyword evidence="1" id="KW-0343">GTPase activation</keyword>
<dbReference type="SMART" id="SM00368">
    <property type="entry name" value="LRR_RI"/>
    <property type="match status" value="3"/>
</dbReference>